<dbReference type="FunCoup" id="R7U313">
    <property type="interactions" value="336"/>
</dbReference>
<feature type="transmembrane region" description="Helical" evidence="5">
    <location>
        <begin position="408"/>
        <end position="436"/>
    </location>
</feature>
<gene>
    <name evidence="6" type="ORF">CAPTEDRAFT_170334</name>
</gene>
<keyword evidence="2 4" id="KW-0328">Glycosyltransferase</keyword>
<dbReference type="PROSITE" id="PS00375">
    <property type="entry name" value="UDPGT"/>
    <property type="match status" value="1"/>
</dbReference>
<evidence type="ECO:0000313" key="7">
    <source>
        <dbReference type="EnsemblMetazoa" id="CapteP170334"/>
    </source>
</evidence>
<name>R7U313_CAPTE</name>
<dbReference type="CDD" id="cd03784">
    <property type="entry name" value="GT1_Gtf-like"/>
    <property type="match status" value="1"/>
</dbReference>
<keyword evidence="5" id="KW-1133">Transmembrane helix</keyword>
<dbReference type="EMBL" id="KB306072">
    <property type="protein sequence ID" value="ELU00374.1"/>
    <property type="molecule type" value="Genomic_DNA"/>
</dbReference>
<dbReference type="PANTHER" id="PTHR48043:SF145">
    <property type="entry name" value="FI06409P-RELATED"/>
    <property type="match status" value="1"/>
</dbReference>
<dbReference type="EMBL" id="AMQN01009725">
    <property type="status" value="NOT_ANNOTATED_CDS"/>
    <property type="molecule type" value="Genomic_DNA"/>
</dbReference>
<dbReference type="OMA" id="NHAYDAT"/>
<dbReference type="STRING" id="283909.R7U313"/>
<evidence type="ECO:0000256" key="5">
    <source>
        <dbReference type="RuleBase" id="RU362059"/>
    </source>
</evidence>
<dbReference type="FunFam" id="3.40.50.2000:FF:000021">
    <property type="entry name" value="UDP-glucuronosyltransferase"/>
    <property type="match status" value="1"/>
</dbReference>
<keyword evidence="8" id="KW-1185">Reference proteome</keyword>
<evidence type="ECO:0000256" key="1">
    <source>
        <dbReference type="ARBA" id="ARBA00009995"/>
    </source>
</evidence>
<reference evidence="7" key="3">
    <citation type="submission" date="2015-06" db="UniProtKB">
        <authorList>
            <consortium name="EnsemblMetazoa"/>
        </authorList>
    </citation>
    <scope>IDENTIFICATION</scope>
</reference>
<dbReference type="EnsemblMetazoa" id="CapteT170334">
    <property type="protein sequence ID" value="CapteP170334"/>
    <property type="gene ID" value="CapteG170334"/>
</dbReference>
<protein>
    <recommendedName>
        <fullName evidence="5">UDP-glucuronosyltransferase</fullName>
        <ecNumber evidence="5">2.4.1.17</ecNumber>
    </recommendedName>
</protein>
<organism evidence="6">
    <name type="scientific">Capitella teleta</name>
    <name type="common">Polychaete worm</name>
    <dbReference type="NCBI Taxonomy" id="283909"/>
    <lineage>
        <taxon>Eukaryota</taxon>
        <taxon>Metazoa</taxon>
        <taxon>Spiralia</taxon>
        <taxon>Lophotrochozoa</taxon>
        <taxon>Annelida</taxon>
        <taxon>Polychaeta</taxon>
        <taxon>Sedentaria</taxon>
        <taxon>Scolecida</taxon>
        <taxon>Capitellidae</taxon>
        <taxon>Capitella</taxon>
    </lineage>
</organism>
<dbReference type="PANTHER" id="PTHR48043">
    <property type="entry name" value="EG:EG0003.4 PROTEIN-RELATED"/>
    <property type="match status" value="1"/>
</dbReference>
<keyword evidence="3 4" id="KW-0808">Transferase</keyword>
<reference evidence="6 8" key="2">
    <citation type="journal article" date="2013" name="Nature">
        <title>Insights into bilaterian evolution from three spiralian genomes.</title>
        <authorList>
            <person name="Simakov O."/>
            <person name="Marletaz F."/>
            <person name="Cho S.J."/>
            <person name="Edsinger-Gonzales E."/>
            <person name="Havlak P."/>
            <person name="Hellsten U."/>
            <person name="Kuo D.H."/>
            <person name="Larsson T."/>
            <person name="Lv J."/>
            <person name="Arendt D."/>
            <person name="Savage R."/>
            <person name="Osoegawa K."/>
            <person name="de Jong P."/>
            <person name="Grimwood J."/>
            <person name="Chapman J.A."/>
            <person name="Shapiro H."/>
            <person name="Aerts A."/>
            <person name="Otillar R.P."/>
            <person name="Terry A.Y."/>
            <person name="Boore J.L."/>
            <person name="Grigoriev I.V."/>
            <person name="Lindberg D.R."/>
            <person name="Seaver E.C."/>
            <person name="Weisblat D.A."/>
            <person name="Putnam N.H."/>
            <person name="Rokhsar D.S."/>
        </authorList>
    </citation>
    <scope>NUCLEOTIDE SEQUENCE</scope>
    <source>
        <strain evidence="6 8">I ESC-2004</strain>
    </source>
</reference>
<dbReference type="InterPro" id="IPR050271">
    <property type="entry name" value="UDP-glycosyltransferase"/>
</dbReference>
<reference evidence="8" key="1">
    <citation type="submission" date="2012-12" db="EMBL/GenBank/DDBJ databases">
        <authorList>
            <person name="Hellsten U."/>
            <person name="Grimwood J."/>
            <person name="Chapman J.A."/>
            <person name="Shapiro H."/>
            <person name="Aerts A."/>
            <person name="Otillar R.P."/>
            <person name="Terry A.Y."/>
            <person name="Boore J.L."/>
            <person name="Simakov O."/>
            <person name="Marletaz F."/>
            <person name="Cho S.-J."/>
            <person name="Edsinger-Gonzales E."/>
            <person name="Havlak P."/>
            <person name="Kuo D.-H."/>
            <person name="Larsson T."/>
            <person name="Lv J."/>
            <person name="Arendt D."/>
            <person name="Savage R."/>
            <person name="Osoegawa K."/>
            <person name="de Jong P."/>
            <person name="Lindberg D.R."/>
            <person name="Seaver E.C."/>
            <person name="Weisblat D.A."/>
            <person name="Putnam N.H."/>
            <person name="Grigoriev I.V."/>
            <person name="Rokhsar D.S."/>
        </authorList>
    </citation>
    <scope>NUCLEOTIDE SEQUENCE</scope>
    <source>
        <strain evidence="8">I ESC-2004</strain>
    </source>
</reference>
<comment type="catalytic activity">
    <reaction evidence="5">
        <text>glucuronate acceptor + UDP-alpha-D-glucuronate = acceptor beta-D-glucuronoside + UDP + H(+)</text>
        <dbReference type="Rhea" id="RHEA:21032"/>
        <dbReference type="ChEBI" id="CHEBI:15378"/>
        <dbReference type="ChEBI" id="CHEBI:58052"/>
        <dbReference type="ChEBI" id="CHEBI:58223"/>
        <dbReference type="ChEBI" id="CHEBI:132367"/>
        <dbReference type="ChEBI" id="CHEBI:132368"/>
        <dbReference type="EC" id="2.4.1.17"/>
    </reaction>
</comment>
<dbReference type="AlphaFoldDB" id="R7U313"/>
<comment type="subcellular location">
    <subcellularLocation>
        <location evidence="5">Membrane</location>
        <topology evidence="5">Single-pass membrane protein</topology>
    </subcellularLocation>
</comment>
<dbReference type="Proteomes" id="UP000014760">
    <property type="component" value="Unassembled WGS sequence"/>
</dbReference>
<evidence type="ECO:0000256" key="3">
    <source>
        <dbReference type="ARBA" id="ARBA00022679"/>
    </source>
</evidence>
<dbReference type="HOGENOM" id="CLU_012949_2_0_1"/>
<evidence type="ECO:0000256" key="2">
    <source>
        <dbReference type="ARBA" id="ARBA00022676"/>
    </source>
</evidence>
<evidence type="ECO:0000313" key="6">
    <source>
        <dbReference type="EMBL" id="ELU00374.1"/>
    </source>
</evidence>
<comment type="similarity">
    <text evidence="1 4">Belongs to the UDP-glycosyltransferase family.</text>
</comment>
<keyword evidence="5" id="KW-0812">Transmembrane</keyword>
<dbReference type="GO" id="GO:0015020">
    <property type="term" value="F:glucuronosyltransferase activity"/>
    <property type="evidence" value="ECO:0007669"/>
    <property type="project" value="UniProtKB-EC"/>
</dbReference>
<dbReference type="GO" id="GO:0016020">
    <property type="term" value="C:membrane"/>
    <property type="evidence" value="ECO:0007669"/>
    <property type="project" value="UniProtKB-SubCell"/>
</dbReference>
<dbReference type="OrthoDB" id="5835829at2759"/>
<evidence type="ECO:0000313" key="8">
    <source>
        <dbReference type="Proteomes" id="UP000014760"/>
    </source>
</evidence>
<sequence>MRSETLHMETYVHPKDLMLLPSEEFDQWIGEKIFNGTVEDTLSEECAREYKDCVLMLNDTAMLKRLEDMQFHLAIADGMYMPPCYFAVAERLRLPFVSLFGAAAPWWMGLPALPSFTPAYTSPSTDSMTLKEKLISFLDLVVGHNPVITDFFIGIDRNEVLRHVPHIQGWGDLYSRAQVYLVTVDHLLDWPSLSLPNTIYLPGITLKPPQPLQGEILQIAQSSSNGFIVVTFGSNSAQFPDSVVSQFFAAFERMQQTVIFKISRIPDAVKIPSNVITLPWIPQNDLLGHENAKLFITHCGNNGQHESVFHGVPMVGFPLFLDQFRNAHRMQAKGLGIQMDIKTFTADQLYETVQEVIVRNASYSSNARRLSRILRSRPMLPLEEATHWVEHVLQFGASHLRSVSLDMAWYQMFALDVIGTVMITMLVIVIASLCICKTLCCRSRRKTKTD</sequence>
<dbReference type="EC" id="2.4.1.17" evidence="5"/>
<dbReference type="Gene3D" id="3.40.50.2000">
    <property type="entry name" value="Glycogen Phosphorylase B"/>
    <property type="match status" value="1"/>
</dbReference>
<evidence type="ECO:0000256" key="4">
    <source>
        <dbReference type="RuleBase" id="RU003718"/>
    </source>
</evidence>
<dbReference type="InterPro" id="IPR002213">
    <property type="entry name" value="UDP_glucos_trans"/>
</dbReference>
<keyword evidence="5" id="KW-0472">Membrane</keyword>
<dbReference type="InterPro" id="IPR035595">
    <property type="entry name" value="UDP_glycos_trans_CS"/>
</dbReference>
<accession>R7U313</accession>
<dbReference type="SUPFAM" id="SSF53756">
    <property type="entry name" value="UDP-Glycosyltransferase/glycogen phosphorylase"/>
    <property type="match status" value="1"/>
</dbReference>
<proteinExistence type="inferred from homology"/>
<dbReference type="Pfam" id="PF00201">
    <property type="entry name" value="UDPGT"/>
    <property type="match status" value="1"/>
</dbReference>